<feature type="compositionally biased region" description="Low complexity" evidence="1">
    <location>
        <begin position="235"/>
        <end position="244"/>
    </location>
</feature>
<organism evidence="3 4">
    <name type="scientific">Cercophora scortea</name>
    <dbReference type="NCBI Taxonomy" id="314031"/>
    <lineage>
        <taxon>Eukaryota</taxon>
        <taxon>Fungi</taxon>
        <taxon>Dikarya</taxon>
        <taxon>Ascomycota</taxon>
        <taxon>Pezizomycotina</taxon>
        <taxon>Sordariomycetes</taxon>
        <taxon>Sordariomycetidae</taxon>
        <taxon>Sordariales</taxon>
        <taxon>Lasiosphaeriaceae</taxon>
        <taxon>Cercophora</taxon>
    </lineage>
</organism>
<feature type="compositionally biased region" description="Basic residues" evidence="1">
    <location>
        <begin position="552"/>
        <end position="562"/>
    </location>
</feature>
<reference evidence="3" key="1">
    <citation type="journal article" date="2023" name="Mol. Phylogenet. Evol.">
        <title>Genome-scale phylogeny and comparative genomics of the fungal order Sordariales.</title>
        <authorList>
            <person name="Hensen N."/>
            <person name="Bonometti L."/>
            <person name="Westerberg I."/>
            <person name="Brannstrom I.O."/>
            <person name="Guillou S."/>
            <person name="Cros-Aarteil S."/>
            <person name="Calhoun S."/>
            <person name="Haridas S."/>
            <person name="Kuo A."/>
            <person name="Mondo S."/>
            <person name="Pangilinan J."/>
            <person name="Riley R."/>
            <person name="LaButti K."/>
            <person name="Andreopoulos B."/>
            <person name="Lipzen A."/>
            <person name="Chen C."/>
            <person name="Yan M."/>
            <person name="Daum C."/>
            <person name="Ng V."/>
            <person name="Clum A."/>
            <person name="Steindorff A."/>
            <person name="Ohm R.A."/>
            <person name="Martin F."/>
            <person name="Silar P."/>
            <person name="Natvig D.O."/>
            <person name="Lalanne C."/>
            <person name="Gautier V."/>
            <person name="Ament-Velasquez S.L."/>
            <person name="Kruys A."/>
            <person name="Hutchinson M.I."/>
            <person name="Powell A.J."/>
            <person name="Barry K."/>
            <person name="Miller A.N."/>
            <person name="Grigoriev I.V."/>
            <person name="Debuchy R."/>
            <person name="Gladieux P."/>
            <person name="Hiltunen Thoren M."/>
            <person name="Johannesson H."/>
        </authorList>
    </citation>
    <scope>NUCLEOTIDE SEQUENCE</scope>
    <source>
        <strain evidence="3">SMH4131-1</strain>
    </source>
</reference>
<dbReference type="EMBL" id="JAUEPO010000001">
    <property type="protein sequence ID" value="KAK3336075.1"/>
    <property type="molecule type" value="Genomic_DNA"/>
</dbReference>
<feature type="region of interest" description="Disordered" evidence="1">
    <location>
        <begin position="344"/>
        <end position="376"/>
    </location>
</feature>
<feature type="region of interest" description="Disordered" evidence="1">
    <location>
        <begin position="1"/>
        <end position="189"/>
    </location>
</feature>
<evidence type="ECO:0000256" key="1">
    <source>
        <dbReference type="SAM" id="MobiDB-lite"/>
    </source>
</evidence>
<comment type="caution">
    <text evidence="3">The sequence shown here is derived from an EMBL/GenBank/DDBJ whole genome shotgun (WGS) entry which is preliminary data.</text>
</comment>
<evidence type="ECO:0000256" key="2">
    <source>
        <dbReference type="SAM" id="Phobius"/>
    </source>
</evidence>
<feature type="compositionally biased region" description="Basic and acidic residues" evidence="1">
    <location>
        <begin position="563"/>
        <end position="583"/>
    </location>
</feature>
<proteinExistence type="predicted"/>
<gene>
    <name evidence="3" type="ORF">B0T19DRAFT_27585</name>
</gene>
<keyword evidence="2" id="KW-0812">Transmembrane</keyword>
<evidence type="ECO:0008006" key="5">
    <source>
        <dbReference type="Google" id="ProtNLM"/>
    </source>
</evidence>
<feature type="compositionally biased region" description="Low complexity" evidence="1">
    <location>
        <begin position="169"/>
        <end position="181"/>
    </location>
</feature>
<feature type="transmembrane region" description="Helical" evidence="2">
    <location>
        <begin position="635"/>
        <end position="654"/>
    </location>
</feature>
<keyword evidence="2" id="KW-1133">Transmembrane helix</keyword>
<feature type="compositionally biased region" description="Polar residues" evidence="1">
    <location>
        <begin position="350"/>
        <end position="368"/>
    </location>
</feature>
<name>A0AAE0J3Q6_9PEZI</name>
<dbReference type="Proteomes" id="UP001286456">
    <property type="component" value="Unassembled WGS sequence"/>
</dbReference>
<reference evidence="3" key="2">
    <citation type="submission" date="2023-06" db="EMBL/GenBank/DDBJ databases">
        <authorList>
            <consortium name="Lawrence Berkeley National Laboratory"/>
            <person name="Haridas S."/>
            <person name="Hensen N."/>
            <person name="Bonometti L."/>
            <person name="Westerberg I."/>
            <person name="Brannstrom I.O."/>
            <person name="Guillou S."/>
            <person name="Cros-Aarteil S."/>
            <person name="Calhoun S."/>
            <person name="Kuo A."/>
            <person name="Mondo S."/>
            <person name="Pangilinan J."/>
            <person name="Riley R."/>
            <person name="Labutti K."/>
            <person name="Andreopoulos B."/>
            <person name="Lipzen A."/>
            <person name="Chen C."/>
            <person name="Yanf M."/>
            <person name="Daum C."/>
            <person name="Ng V."/>
            <person name="Clum A."/>
            <person name="Steindorff A."/>
            <person name="Ohm R."/>
            <person name="Martin F."/>
            <person name="Silar P."/>
            <person name="Natvig D."/>
            <person name="Lalanne C."/>
            <person name="Gautier V."/>
            <person name="Ament-Velasquez S.L."/>
            <person name="Kruys A."/>
            <person name="Hutchinson M.I."/>
            <person name="Powell A.J."/>
            <person name="Barry K."/>
            <person name="Miller A.N."/>
            <person name="Grigoriev I.V."/>
            <person name="Debuchy R."/>
            <person name="Gladieux P."/>
            <person name="Thoren M.H."/>
            <person name="Johannesson H."/>
        </authorList>
    </citation>
    <scope>NUCLEOTIDE SEQUENCE</scope>
    <source>
        <strain evidence="3">SMH4131-1</strain>
    </source>
</reference>
<keyword evidence="2" id="KW-0472">Membrane</keyword>
<accession>A0AAE0J3Q6</accession>
<evidence type="ECO:0000313" key="4">
    <source>
        <dbReference type="Proteomes" id="UP001286456"/>
    </source>
</evidence>
<protein>
    <recommendedName>
        <fullName evidence="5">Acetylserotonin methytransferase-like protein</fullName>
    </recommendedName>
</protein>
<dbReference type="AlphaFoldDB" id="A0AAE0J3Q6"/>
<keyword evidence="4" id="KW-1185">Reference proteome</keyword>
<feature type="compositionally biased region" description="Pro residues" evidence="1">
    <location>
        <begin position="67"/>
        <end position="77"/>
    </location>
</feature>
<evidence type="ECO:0000313" key="3">
    <source>
        <dbReference type="EMBL" id="KAK3336075.1"/>
    </source>
</evidence>
<feature type="region of interest" description="Disordered" evidence="1">
    <location>
        <begin position="226"/>
        <end position="265"/>
    </location>
</feature>
<feature type="region of interest" description="Disordered" evidence="1">
    <location>
        <begin position="539"/>
        <end position="601"/>
    </location>
</feature>
<sequence>MSAPPPSGGGFSLFPNTSTVPRPPSRNQPTRPRAATPQGRPSISTETPRAPTPQGRPSISIDTSAVPAPPPRPPPPAAQTNPYIPTAEPSQRREPSNNPWQSALDARQPPIALDTTVADHPSLEPAPPLTVADVPPRCETALSEARTLVHRSPSVHSRSSIAKPPIAYTPAGSSSTPSSGPEHPIRSIFPQYNHDVPLDRQDYYPTQASPVHLPQSAINRPLYSPRMVEQPRSPPLLRSPMLSPAAQGSTSKWPGGNARAPEPAVIPPVSTTEELRGLWKVVNGWKASHLEGRTFCMRMNAERDGPPLYTLTSASSQPFYSLRLDPTSASARVTLSRYDPNKPFKGNMAMSLTNGTGTPSPRASSSSKFESKNDKHDAKHWQEVLSTALEPVTRKQPPGDGLVAELWPTAAAKLALDRANDATTVMLAEHECGRLVWDADSGNHFLVHPALAMPFCVTVERNAAYGNRTEYTLEHVESPMHLGRLTRDGSGAGWLEVDTAIAAKIDAVYLVDVVVAALVLVAHADDQFTIVETFEPPPLIGEPGGSLSSSRRDKRSSRGSRASRRESKRESKREEKERKRELKISSANNKKTKPAKSRMEQFEMDIESQTSEFGKMADMKGGGDKEKMPGLARGFIFLLTVTFKCMIWCVTLAFKALMAIVSGLGKCLGSNKL</sequence>
<feature type="compositionally biased region" description="Low complexity" evidence="1">
    <location>
        <begin position="150"/>
        <end position="160"/>
    </location>
</feature>